<gene>
    <name evidence="4" type="ORF">QTG54_001420</name>
</gene>
<dbReference type="InterPro" id="IPR027417">
    <property type="entry name" value="P-loop_NTPase"/>
</dbReference>
<evidence type="ECO:0000256" key="2">
    <source>
        <dbReference type="ARBA" id="ARBA00023242"/>
    </source>
</evidence>
<dbReference type="GO" id="GO:0005524">
    <property type="term" value="F:ATP binding"/>
    <property type="evidence" value="ECO:0007669"/>
    <property type="project" value="InterPro"/>
</dbReference>
<sequence>MIEVVITTPEMLVTEDFRELAAIDWEILVVDEAHRLKNHKSKLAVNLRDGNFTFKRSLLLTGTPLQEETLIEVELTVVQKQYYRALYEKNLKFLHKNKKGGVDGPSLNNLAMQLRKCCNHPFL</sequence>
<dbReference type="EMBL" id="JATAAI010000002">
    <property type="protein sequence ID" value="KAK1747457.1"/>
    <property type="molecule type" value="Genomic_DNA"/>
</dbReference>
<keyword evidence="2" id="KW-0539">Nucleus</keyword>
<comment type="subcellular location">
    <subcellularLocation>
        <location evidence="1">Nucleus</location>
    </subcellularLocation>
</comment>
<evidence type="ECO:0000259" key="3">
    <source>
        <dbReference type="PROSITE" id="PS51192"/>
    </source>
</evidence>
<accession>A0AAD8YLG1</accession>
<dbReference type="PANTHER" id="PTHR45623">
    <property type="entry name" value="CHROMODOMAIN-HELICASE-DNA-BINDING PROTEIN 3-RELATED-RELATED"/>
    <property type="match status" value="1"/>
</dbReference>
<dbReference type="Gene3D" id="3.40.50.300">
    <property type="entry name" value="P-loop containing nucleotide triphosphate hydrolases"/>
    <property type="match status" value="1"/>
</dbReference>
<dbReference type="SUPFAM" id="SSF52540">
    <property type="entry name" value="P-loop containing nucleoside triphosphate hydrolases"/>
    <property type="match status" value="1"/>
</dbReference>
<evidence type="ECO:0000313" key="4">
    <source>
        <dbReference type="EMBL" id="KAK1747457.1"/>
    </source>
</evidence>
<evidence type="ECO:0000313" key="5">
    <source>
        <dbReference type="Proteomes" id="UP001224775"/>
    </source>
</evidence>
<dbReference type="InterPro" id="IPR000330">
    <property type="entry name" value="SNF2_N"/>
</dbReference>
<protein>
    <recommendedName>
        <fullName evidence="3">Helicase ATP-binding domain-containing protein</fullName>
    </recommendedName>
</protein>
<dbReference type="PROSITE" id="PS51192">
    <property type="entry name" value="HELICASE_ATP_BIND_1"/>
    <property type="match status" value="1"/>
</dbReference>
<dbReference type="InterPro" id="IPR014001">
    <property type="entry name" value="Helicase_ATP-bd"/>
</dbReference>
<evidence type="ECO:0000256" key="1">
    <source>
        <dbReference type="ARBA" id="ARBA00004123"/>
    </source>
</evidence>
<reference evidence="4" key="1">
    <citation type="submission" date="2023-06" db="EMBL/GenBank/DDBJ databases">
        <title>Survivors Of The Sea: Transcriptome response of Skeletonema marinoi to long-term dormancy.</title>
        <authorList>
            <person name="Pinder M.I.M."/>
            <person name="Kourtchenko O."/>
            <person name="Robertson E.K."/>
            <person name="Larsson T."/>
            <person name="Maumus F."/>
            <person name="Osuna-Cruz C.M."/>
            <person name="Vancaester E."/>
            <person name="Stenow R."/>
            <person name="Vandepoele K."/>
            <person name="Ploug H."/>
            <person name="Bruchert V."/>
            <person name="Godhe A."/>
            <person name="Topel M."/>
        </authorList>
    </citation>
    <scope>NUCLEOTIDE SEQUENCE</scope>
    <source>
        <strain evidence="4">R05AC</strain>
    </source>
</reference>
<organism evidence="4 5">
    <name type="scientific">Skeletonema marinoi</name>
    <dbReference type="NCBI Taxonomy" id="267567"/>
    <lineage>
        <taxon>Eukaryota</taxon>
        <taxon>Sar</taxon>
        <taxon>Stramenopiles</taxon>
        <taxon>Ochrophyta</taxon>
        <taxon>Bacillariophyta</taxon>
        <taxon>Coscinodiscophyceae</taxon>
        <taxon>Thalassiosirophycidae</taxon>
        <taxon>Thalassiosirales</taxon>
        <taxon>Skeletonemataceae</taxon>
        <taxon>Skeletonema</taxon>
        <taxon>Skeletonema marinoi-dohrnii complex</taxon>
    </lineage>
</organism>
<dbReference type="GO" id="GO:0003677">
    <property type="term" value="F:DNA binding"/>
    <property type="evidence" value="ECO:0007669"/>
    <property type="project" value="TreeGrafter"/>
</dbReference>
<dbReference type="GO" id="GO:0016887">
    <property type="term" value="F:ATP hydrolysis activity"/>
    <property type="evidence" value="ECO:0007669"/>
    <property type="project" value="TreeGrafter"/>
</dbReference>
<dbReference type="Gene3D" id="3.40.50.10810">
    <property type="entry name" value="Tandem AAA-ATPase domain"/>
    <property type="match status" value="1"/>
</dbReference>
<comment type="caution">
    <text evidence="4">The sequence shown here is derived from an EMBL/GenBank/DDBJ whole genome shotgun (WGS) entry which is preliminary data.</text>
</comment>
<dbReference type="Proteomes" id="UP001224775">
    <property type="component" value="Unassembled WGS sequence"/>
</dbReference>
<dbReference type="AlphaFoldDB" id="A0AAD8YLG1"/>
<keyword evidence="5" id="KW-1185">Reference proteome</keyword>
<dbReference type="Pfam" id="PF00176">
    <property type="entry name" value="SNF2-rel_dom"/>
    <property type="match status" value="1"/>
</dbReference>
<dbReference type="GO" id="GO:0042393">
    <property type="term" value="F:histone binding"/>
    <property type="evidence" value="ECO:0007669"/>
    <property type="project" value="TreeGrafter"/>
</dbReference>
<dbReference type="GO" id="GO:0000785">
    <property type="term" value="C:chromatin"/>
    <property type="evidence" value="ECO:0007669"/>
    <property type="project" value="TreeGrafter"/>
</dbReference>
<proteinExistence type="predicted"/>
<name>A0AAD8YLG1_9STRA</name>
<dbReference type="GO" id="GO:0140658">
    <property type="term" value="F:ATP-dependent chromatin remodeler activity"/>
    <property type="evidence" value="ECO:0007669"/>
    <property type="project" value="TreeGrafter"/>
</dbReference>
<dbReference type="GO" id="GO:0005634">
    <property type="term" value="C:nucleus"/>
    <property type="evidence" value="ECO:0007669"/>
    <property type="project" value="UniProtKB-SubCell"/>
</dbReference>
<dbReference type="PANTHER" id="PTHR45623:SF11">
    <property type="entry name" value="KISMET, ISOFORM C"/>
    <property type="match status" value="1"/>
</dbReference>
<feature type="domain" description="Helicase ATP-binding" evidence="3">
    <location>
        <begin position="1"/>
        <end position="82"/>
    </location>
</feature>
<dbReference type="InterPro" id="IPR038718">
    <property type="entry name" value="SNF2-like_sf"/>
</dbReference>
<dbReference type="GO" id="GO:0003682">
    <property type="term" value="F:chromatin binding"/>
    <property type="evidence" value="ECO:0007669"/>
    <property type="project" value="TreeGrafter"/>
</dbReference>